<accession>A0ABT7HR29</accession>
<comment type="catalytic activity">
    <reaction evidence="6">
        <text>(R)-lactate + A = pyruvate + AH2</text>
        <dbReference type="Rhea" id="RHEA:15089"/>
        <dbReference type="ChEBI" id="CHEBI:13193"/>
        <dbReference type="ChEBI" id="CHEBI:15361"/>
        <dbReference type="ChEBI" id="CHEBI:16004"/>
        <dbReference type="ChEBI" id="CHEBI:17499"/>
    </reaction>
</comment>
<dbReference type="PIRSF" id="PIRSF000139">
    <property type="entry name" value="Glc_ox_4Fe-4S"/>
    <property type="match status" value="1"/>
</dbReference>
<dbReference type="InterPro" id="IPR004017">
    <property type="entry name" value="Cys_rich_dom"/>
</dbReference>
<comment type="caution">
    <text evidence="8">The sequence shown here is derived from an EMBL/GenBank/DDBJ whole genome shotgun (WGS) entry which is preliminary data.</text>
</comment>
<feature type="domain" description="4Fe-4S ferredoxin-type" evidence="7">
    <location>
        <begin position="51"/>
        <end position="80"/>
    </location>
</feature>
<dbReference type="InterPro" id="IPR017896">
    <property type="entry name" value="4Fe4S_Fe-S-bd"/>
</dbReference>
<keyword evidence="6" id="KW-0249">Electron transport</keyword>
<dbReference type="Proteomes" id="UP001173801">
    <property type="component" value="Unassembled WGS sequence"/>
</dbReference>
<evidence type="ECO:0000256" key="5">
    <source>
        <dbReference type="ARBA" id="ARBA00023014"/>
    </source>
</evidence>
<keyword evidence="5 6" id="KW-0411">Iron-sulfur</keyword>
<evidence type="ECO:0000256" key="6">
    <source>
        <dbReference type="PIRNR" id="PIRNR000139"/>
    </source>
</evidence>
<keyword evidence="2 6" id="KW-0479">Metal-binding</keyword>
<evidence type="ECO:0000256" key="4">
    <source>
        <dbReference type="ARBA" id="ARBA00023004"/>
    </source>
</evidence>
<keyword evidence="4 6" id="KW-0408">Iron</keyword>
<comment type="cofactor">
    <cofactor evidence="6">
        <name>[4Fe-4S] cluster</name>
        <dbReference type="ChEBI" id="CHEBI:49883"/>
    </cofactor>
    <text evidence="6">Binds 2 [4Fe-4S] clusters.</text>
</comment>
<dbReference type="Pfam" id="PF13183">
    <property type="entry name" value="Fer4_8"/>
    <property type="match status" value="1"/>
</dbReference>
<sequence>MNLKEISDKCVKCGKCIQVCTIYDINRDETTSPRGFLDLVGAYERGELKLDKTAKNIFESCFLCTNCVSVCPSSLRVDSAIEQVRYDIAQKYGIAWYKKAFFYLLRHRKIMDFCAKMGYVFQSCAFKIKDRAMSPRFSLPLVKKERLLPTASKSSFLNANAEFIDNGGEKSVGIFIGCMANYAYTEIGDGLLKILKTLKINAHLMKKQACCGAPAYFTGDFSNVEALAKKNIVYFEKMLESLDAIIIPEATCSAMIKVDYEHFFAQDKEWQERAKNVSKRIFLATEYFEKFTNLKEILAKNAKNQTLVTYHDPCHARKMQGVFKEPRNLLAQNFTLVEMSDPNACCGFGGVTMQSEKYHLSRKVGQNKAVMIENSGANIVSAECSACKMQLSNALHIKNSKIAVKNPIELIANSL</sequence>
<organism evidence="8 9">
    <name type="scientific">Campylobacter gastrosuis</name>
    <dbReference type="NCBI Taxonomy" id="2974576"/>
    <lineage>
        <taxon>Bacteria</taxon>
        <taxon>Pseudomonadati</taxon>
        <taxon>Campylobacterota</taxon>
        <taxon>Epsilonproteobacteria</taxon>
        <taxon>Campylobacterales</taxon>
        <taxon>Campylobacteraceae</taxon>
        <taxon>Campylobacter</taxon>
    </lineage>
</organism>
<keyword evidence="9" id="KW-1185">Reference proteome</keyword>
<reference evidence="8" key="2">
    <citation type="journal article" date="2023" name="Microorganisms">
        <title>Isolation and Genomic Characteristics of Cat-Borne Campylobacter felis sp. nov. and Sheep-Borne Campylobacter ovis sp. nov.</title>
        <authorList>
            <person name="Wang H."/>
            <person name="Li Y."/>
            <person name="Gu Y."/>
            <person name="Zhou G."/>
            <person name="Chen X."/>
            <person name="Zhang X."/>
            <person name="Shao Z."/>
            <person name="Zhang J."/>
            <person name="Zhang M."/>
        </authorList>
    </citation>
    <scope>NUCLEOTIDE SEQUENCE</scope>
    <source>
        <strain evidence="8">PS10</strain>
    </source>
</reference>
<dbReference type="PROSITE" id="PS00198">
    <property type="entry name" value="4FE4S_FER_1"/>
    <property type="match status" value="1"/>
</dbReference>
<dbReference type="Pfam" id="PF02754">
    <property type="entry name" value="CCG"/>
    <property type="match status" value="2"/>
</dbReference>
<feature type="domain" description="4Fe-4S ferredoxin-type" evidence="7">
    <location>
        <begin position="1"/>
        <end position="30"/>
    </location>
</feature>
<dbReference type="InterPro" id="IPR009051">
    <property type="entry name" value="Helical_ferredxn"/>
</dbReference>
<protein>
    <recommendedName>
        <fullName evidence="6">Glycolate oxidase iron-sulfur subunit</fullName>
        <ecNumber evidence="6">1.1.99.14</ecNumber>
    </recommendedName>
</protein>
<dbReference type="Gene3D" id="1.10.1060.10">
    <property type="entry name" value="Alpha-helical ferredoxin"/>
    <property type="match status" value="1"/>
</dbReference>
<evidence type="ECO:0000259" key="7">
    <source>
        <dbReference type="PROSITE" id="PS51379"/>
    </source>
</evidence>
<evidence type="ECO:0000313" key="8">
    <source>
        <dbReference type="EMBL" id="MDL0089369.1"/>
    </source>
</evidence>
<keyword evidence="1 6" id="KW-0004">4Fe-4S</keyword>
<gene>
    <name evidence="8" type="ORF">NYG85_08355</name>
</gene>
<dbReference type="EMBL" id="JANURM010000011">
    <property type="protein sequence ID" value="MDL0089369.1"/>
    <property type="molecule type" value="Genomic_DNA"/>
</dbReference>
<dbReference type="InterPro" id="IPR017900">
    <property type="entry name" value="4Fe4S_Fe_S_CS"/>
</dbReference>
<comment type="function">
    <text evidence="6">Component of a complex that catalyzes the oxidation of glycolate to glyoxylate.</text>
</comment>
<proteinExistence type="predicted"/>
<dbReference type="InterPro" id="IPR012257">
    <property type="entry name" value="Glc_ox_4Fe-4S"/>
</dbReference>
<evidence type="ECO:0000313" key="9">
    <source>
        <dbReference type="Proteomes" id="UP001173801"/>
    </source>
</evidence>
<dbReference type="PANTHER" id="PTHR32479:SF20">
    <property type="entry name" value="GLYCOLATE OXIDASE IRON-SULFUR SUBUNIT"/>
    <property type="match status" value="1"/>
</dbReference>
<name>A0ABT7HR29_9BACT</name>
<evidence type="ECO:0000256" key="2">
    <source>
        <dbReference type="ARBA" id="ARBA00022723"/>
    </source>
</evidence>
<reference evidence="8" key="1">
    <citation type="submission" date="2022-08" db="EMBL/GenBank/DDBJ databases">
        <authorList>
            <person name="Wang H."/>
        </authorList>
    </citation>
    <scope>NUCLEOTIDE SEQUENCE</scope>
    <source>
        <strain evidence="8">PS10</strain>
    </source>
</reference>
<dbReference type="EC" id="1.1.99.14" evidence="6"/>
<keyword evidence="3" id="KW-0677">Repeat</keyword>
<dbReference type="SUPFAM" id="SSF46548">
    <property type="entry name" value="alpha-helical ferredoxin"/>
    <property type="match status" value="1"/>
</dbReference>
<dbReference type="PANTHER" id="PTHR32479">
    <property type="entry name" value="GLYCOLATE OXIDASE IRON-SULFUR SUBUNIT"/>
    <property type="match status" value="1"/>
</dbReference>
<keyword evidence="6" id="KW-0813">Transport</keyword>
<dbReference type="RefSeq" id="WP_284938041.1">
    <property type="nucleotide sequence ID" value="NZ_JANURM010000011.1"/>
</dbReference>
<evidence type="ECO:0000256" key="1">
    <source>
        <dbReference type="ARBA" id="ARBA00022485"/>
    </source>
</evidence>
<comment type="catalytic activity">
    <reaction evidence="6">
        <text>glycolate + A = glyoxylate + AH2</text>
        <dbReference type="Rhea" id="RHEA:21264"/>
        <dbReference type="ChEBI" id="CHEBI:13193"/>
        <dbReference type="ChEBI" id="CHEBI:17499"/>
        <dbReference type="ChEBI" id="CHEBI:29805"/>
        <dbReference type="ChEBI" id="CHEBI:36655"/>
        <dbReference type="EC" id="1.1.99.14"/>
    </reaction>
</comment>
<dbReference type="PROSITE" id="PS51379">
    <property type="entry name" value="4FE4S_FER_2"/>
    <property type="match status" value="2"/>
</dbReference>
<evidence type="ECO:0000256" key="3">
    <source>
        <dbReference type="ARBA" id="ARBA00022737"/>
    </source>
</evidence>